<dbReference type="Proteomes" id="UP001566132">
    <property type="component" value="Unassembled WGS sequence"/>
</dbReference>
<dbReference type="SUPFAM" id="SSF53098">
    <property type="entry name" value="Ribonuclease H-like"/>
    <property type="match status" value="1"/>
</dbReference>
<comment type="caution">
    <text evidence="1">The sequence shown here is derived from an EMBL/GenBank/DDBJ whole genome shotgun (WGS) entry which is preliminary data.</text>
</comment>
<dbReference type="InterPro" id="IPR012337">
    <property type="entry name" value="RNaseH-like_sf"/>
</dbReference>
<evidence type="ECO:0000313" key="2">
    <source>
        <dbReference type="Proteomes" id="UP001566132"/>
    </source>
</evidence>
<dbReference type="EMBL" id="JBDJPC010000003">
    <property type="protein sequence ID" value="KAL1509782.1"/>
    <property type="molecule type" value="Genomic_DNA"/>
</dbReference>
<protein>
    <recommendedName>
        <fullName evidence="3">HAT C-terminal dimerisation domain-containing protein</fullName>
    </recommendedName>
</protein>
<evidence type="ECO:0000313" key="1">
    <source>
        <dbReference type="EMBL" id="KAL1509782.1"/>
    </source>
</evidence>
<sequence>MGCKNSPIESEPKDNFLDFGVDLETEIDGGSTSGTNLKNQADWIMAQYFRDVQTDCDMLQQYPAIYQIFRKFNTPVPSSAQVERLFSYATMTNMPKSNRLNDEKFEKRIILRANSSFNFDIKF</sequence>
<proteinExistence type="predicted"/>
<accession>A0ABD1F423</accession>
<evidence type="ECO:0008006" key="3">
    <source>
        <dbReference type="Google" id="ProtNLM"/>
    </source>
</evidence>
<organism evidence="1 2">
    <name type="scientific">Hypothenemus hampei</name>
    <name type="common">Coffee berry borer</name>
    <dbReference type="NCBI Taxonomy" id="57062"/>
    <lineage>
        <taxon>Eukaryota</taxon>
        <taxon>Metazoa</taxon>
        <taxon>Ecdysozoa</taxon>
        <taxon>Arthropoda</taxon>
        <taxon>Hexapoda</taxon>
        <taxon>Insecta</taxon>
        <taxon>Pterygota</taxon>
        <taxon>Neoptera</taxon>
        <taxon>Endopterygota</taxon>
        <taxon>Coleoptera</taxon>
        <taxon>Polyphaga</taxon>
        <taxon>Cucujiformia</taxon>
        <taxon>Curculionidae</taxon>
        <taxon>Scolytinae</taxon>
        <taxon>Hypothenemus</taxon>
    </lineage>
</organism>
<reference evidence="1 2" key="1">
    <citation type="submission" date="2024-05" db="EMBL/GenBank/DDBJ databases">
        <title>Genetic variation in Jamaican populations of the coffee berry borer (Hypothenemus hampei).</title>
        <authorList>
            <person name="Errbii M."/>
            <person name="Myrie A."/>
        </authorList>
    </citation>
    <scope>NUCLEOTIDE SEQUENCE [LARGE SCALE GENOMIC DNA]</scope>
    <source>
        <strain evidence="1">JA-Hopewell-2020-01-JO</strain>
        <tissue evidence="1">Whole body</tissue>
    </source>
</reference>
<name>A0ABD1F423_HYPHA</name>
<keyword evidence="2" id="KW-1185">Reference proteome</keyword>
<dbReference type="AlphaFoldDB" id="A0ABD1F423"/>
<gene>
    <name evidence="1" type="ORF">ABEB36_004466</name>
</gene>